<name>A0A1Y6D2W6_9GAMM</name>
<proteinExistence type="predicted"/>
<gene>
    <name evidence="1" type="ORF">SAMN02949497_4413</name>
</gene>
<dbReference type="AlphaFoldDB" id="A0A1Y6D2W6"/>
<evidence type="ECO:0000313" key="2">
    <source>
        <dbReference type="Proteomes" id="UP000192923"/>
    </source>
</evidence>
<organism evidence="1 2">
    <name type="scientific">Methylomagnum ishizawai</name>
    <dbReference type="NCBI Taxonomy" id="1760988"/>
    <lineage>
        <taxon>Bacteria</taxon>
        <taxon>Pseudomonadati</taxon>
        <taxon>Pseudomonadota</taxon>
        <taxon>Gammaproteobacteria</taxon>
        <taxon>Methylococcales</taxon>
        <taxon>Methylococcaceae</taxon>
        <taxon>Methylomagnum</taxon>
    </lineage>
</organism>
<reference evidence="1 2" key="1">
    <citation type="submission" date="2016-12" db="EMBL/GenBank/DDBJ databases">
        <authorList>
            <person name="Song W.-J."/>
            <person name="Kurnit D.M."/>
        </authorList>
    </citation>
    <scope>NUCLEOTIDE SEQUENCE [LARGE SCALE GENOMIC DNA]</scope>
    <source>
        <strain evidence="1 2">175</strain>
    </source>
</reference>
<dbReference type="Proteomes" id="UP000192923">
    <property type="component" value="Unassembled WGS sequence"/>
</dbReference>
<evidence type="ECO:0000313" key="1">
    <source>
        <dbReference type="EMBL" id="SMF96997.1"/>
    </source>
</evidence>
<accession>A0A1Y6D2W6</accession>
<sequence>MYKPKAYRRISMLWFVSGVGLTQVWSPYDRQRHGANCEMVAFTPRKGDDDQWADLYTPGYQHHGQKNRVVYLN</sequence>
<keyword evidence="2" id="KW-1185">Reference proteome</keyword>
<dbReference type="RefSeq" id="WP_085215827.1">
    <property type="nucleotide sequence ID" value="NZ_AP019783.1"/>
</dbReference>
<dbReference type="EMBL" id="FXAM01000001">
    <property type="protein sequence ID" value="SMF96997.1"/>
    <property type="molecule type" value="Genomic_DNA"/>
</dbReference>
<protein>
    <submittedName>
        <fullName evidence="1">Uncharacterized protein</fullName>
    </submittedName>
</protein>